<reference evidence="2 3" key="1">
    <citation type="submission" date="2015-09" db="EMBL/GenBank/DDBJ databases">
        <title>Sorangium comparison.</title>
        <authorList>
            <person name="Zaburannyi N."/>
            <person name="Bunk B."/>
            <person name="Overmann J."/>
            <person name="Mueller R."/>
        </authorList>
    </citation>
    <scope>NUCLEOTIDE SEQUENCE [LARGE SCALE GENOMIC DNA]</scope>
    <source>
        <strain evidence="2 3">So ce836</strain>
    </source>
</reference>
<name>A0A4V0NHS1_SORCE</name>
<sequence length="253" mass="27381">MAVLATHDASSTSTTAPPCSMPTSGSSGHGVRPGAGQRSTGWPCCSPLSRSASGAGATSCVTRSRRLPEPQVHQPRRRAGRRHRSLPSSAEACRGRRRLRGDHVGRRRREVYGDAHRAELAVQARRLRAHGHVVERQQHLAGRGVAQARPPGRGSSRRCRRPGAASSAASSVASRYTPRSRGTGSRSTSSSSCADHGARSPGRPRRQPQEAEAGGPRLAPTTWSARASRWPLRRFRIYRRRTLGCGWACRRPT</sequence>
<proteinExistence type="predicted"/>
<dbReference type="Proteomes" id="UP000295497">
    <property type="component" value="Chromosome"/>
</dbReference>
<accession>A0A4V0NHS1</accession>
<evidence type="ECO:0000256" key="1">
    <source>
        <dbReference type="SAM" id="MobiDB-lite"/>
    </source>
</evidence>
<organism evidence="2 3">
    <name type="scientific">Sorangium cellulosum</name>
    <name type="common">Polyangium cellulosum</name>
    <dbReference type="NCBI Taxonomy" id="56"/>
    <lineage>
        <taxon>Bacteria</taxon>
        <taxon>Pseudomonadati</taxon>
        <taxon>Myxococcota</taxon>
        <taxon>Polyangia</taxon>
        <taxon>Polyangiales</taxon>
        <taxon>Polyangiaceae</taxon>
        <taxon>Sorangium</taxon>
    </lineage>
</organism>
<feature type="compositionally biased region" description="Low complexity" evidence="1">
    <location>
        <begin position="1"/>
        <end position="24"/>
    </location>
</feature>
<feature type="region of interest" description="Disordered" evidence="1">
    <location>
        <begin position="135"/>
        <end position="222"/>
    </location>
</feature>
<evidence type="ECO:0000313" key="2">
    <source>
        <dbReference type="EMBL" id="AUX37652.1"/>
    </source>
</evidence>
<protein>
    <submittedName>
        <fullName evidence="2">Uncharacterized protein</fullName>
    </submittedName>
</protein>
<feature type="compositionally biased region" description="Low complexity" evidence="1">
    <location>
        <begin position="162"/>
        <end position="192"/>
    </location>
</feature>
<dbReference type="AlphaFoldDB" id="A0A4V0NHS1"/>
<evidence type="ECO:0000313" key="3">
    <source>
        <dbReference type="Proteomes" id="UP000295497"/>
    </source>
</evidence>
<dbReference type="EMBL" id="CP012672">
    <property type="protein sequence ID" value="AUX37652.1"/>
    <property type="molecule type" value="Genomic_DNA"/>
</dbReference>
<feature type="region of interest" description="Disordered" evidence="1">
    <location>
        <begin position="1"/>
        <end position="90"/>
    </location>
</feature>
<feature type="compositionally biased region" description="Basic residues" evidence="1">
    <location>
        <begin position="74"/>
        <end position="85"/>
    </location>
</feature>
<gene>
    <name evidence="2" type="ORF">SOCE836_098820</name>
</gene>